<comment type="caution">
    <text evidence="2">The sequence shown here is derived from an EMBL/GenBank/DDBJ whole genome shotgun (WGS) entry which is preliminary data.</text>
</comment>
<dbReference type="EMBL" id="BKCJ011759009">
    <property type="protein sequence ID" value="GFD50571.1"/>
    <property type="molecule type" value="Genomic_DNA"/>
</dbReference>
<feature type="region of interest" description="Disordered" evidence="1">
    <location>
        <begin position="1"/>
        <end position="42"/>
    </location>
</feature>
<evidence type="ECO:0000256" key="1">
    <source>
        <dbReference type="SAM" id="MobiDB-lite"/>
    </source>
</evidence>
<evidence type="ECO:0000313" key="2">
    <source>
        <dbReference type="EMBL" id="GFD50571.1"/>
    </source>
</evidence>
<organism evidence="2">
    <name type="scientific">Tanacetum cinerariifolium</name>
    <name type="common">Dalmatian daisy</name>
    <name type="synonym">Chrysanthemum cinerariifolium</name>
    <dbReference type="NCBI Taxonomy" id="118510"/>
    <lineage>
        <taxon>Eukaryota</taxon>
        <taxon>Viridiplantae</taxon>
        <taxon>Streptophyta</taxon>
        <taxon>Embryophyta</taxon>
        <taxon>Tracheophyta</taxon>
        <taxon>Spermatophyta</taxon>
        <taxon>Magnoliopsida</taxon>
        <taxon>eudicotyledons</taxon>
        <taxon>Gunneridae</taxon>
        <taxon>Pentapetalae</taxon>
        <taxon>asterids</taxon>
        <taxon>campanulids</taxon>
        <taxon>Asterales</taxon>
        <taxon>Asteraceae</taxon>
        <taxon>Asteroideae</taxon>
        <taxon>Anthemideae</taxon>
        <taxon>Anthemidinae</taxon>
        <taxon>Tanacetum</taxon>
    </lineage>
</organism>
<reference evidence="2" key="1">
    <citation type="journal article" date="2019" name="Sci. Rep.">
        <title>Draft genome of Tanacetum cinerariifolium, the natural source of mosquito coil.</title>
        <authorList>
            <person name="Yamashiro T."/>
            <person name="Shiraishi A."/>
            <person name="Satake H."/>
            <person name="Nakayama K."/>
        </authorList>
    </citation>
    <scope>NUCLEOTIDE SEQUENCE</scope>
</reference>
<protein>
    <submittedName>
        <fullName evidence="2">Uncharacterized protein</fullName>
    </submittedName>
</protein>
<sequence>GTGGTQLFVGAPHLGRAARPDTQRPTLAQQLPHPGGWPNAGPAALASGGAATAIAPFNTACCARKAAGLPTIFSGNVCNVVA</sequence>
<feature type="non-terminal residue" evidence="2">
    <location>
        <position position="1"/>
    </location>
</feature>
<proteinExistence type="predicted"/>
<name>A0A699X0F8_TANCI</name>
<gene>
    <name evidence="2" type="ORF">Tci_922540</name>
</gene>
<accession>A0A699X0F8</accession>
<dbReference type="AlphaFoldDB" id="A0A699X0F8"/>